<evidence type="ECO:0000256" key="1">
    <source>
        <dbReference type="SAM" id="Phobius"/>
    </source>
</evidence>
<protein>
    <submittedName>
        <fullName evidence="2">Uncharacterized protein</fullName>
    </submittedName>
</protein>
<reference evidence="2" key="1">
    <citation type="journal article" date="2020" name="Stud. Mycol.">
        <title>101 Dothideomycetes genomes: a test case for predicting lifestyles and emergence of pathogens.</title>
        <authorList>
            <person name="Haridas S."/>
            <person name="Albert R."/>
            <person name="Binder M."/>
            <person name="Bloem J."/>
            <person name="Labutti K."/>
            <person name="Salamov A."/>
            <person name="Andreopoulos B."/>
            <person name="Baker S."/>
            <person name="Barry K."/>
            <person name="Bills G."/>
            <person name="Bluhm B."/>
            <person name="Cannon C."/>
            <person name="Castanera R."/>
            <person name="Culley D."/>
            <person name="Daum C."/>
            <person name="Ezra D."/>
            <person name="Gonzalez J."/>
            <person name="Henrissat B."/>
            <person name="Kuo A."/>
            <person name="Liang C."/>
            <person name="Lipzen A."/>
            <person name="Lutzoni F."/>
            <person name="Magnuson J."/>
            <person name="Mondo S."/>
            <person name="Nolan M."/>
            <person name="Ohm R."/>
            <person name="Pangilinan J."/>
            <person name="Park H.-J."/>
            <person name="Ramirez L."/>
            <person name="Alfaro M."/>
            <person name="Sun H."/>
            <person name="Tritt A."/>
            <person name="Yoshinaga Y."/>
            <person name="Zwiers L.-H."/>
            <person name="Turgeon B."/>
            <person name="Goodwin S."/>
            <person name="Spatafora J."/>
            <person name="Crous P."/>
            <person name="Grigoriev I."/>
        </authorList>
    </citation>
    <scope>NUCLEOTIDE SEQUENCE</scope>
    <source>
        <strain evidence="2">CBS 109.77</strain>
    </source>
</reference>
<keyword evidence="1" id="KW-1133">Transmembrane helix</keyword>
<dbReference type="EMBL" id="MU001747">
    <property type="protein sequence ID" value="KAF2800487.1"/>
    <property type="molecule type" value="Genomic_DNA"/>
</dbReference>
<gene>
    <name evidence="2" type="ORF">K505DRAFT_1771</name>
</gene>
<accession>A0A6A6XY02</accession>
<evidence type="ECO:0000313" key="3">
    <source>
        <dbReference type="Proteomes" id="UP000799757"/>
    </source>
</evidence>
<organism evidence="2 3">
    <name type="scientific">Melanomma pulvis-pyrius CBS 109.77</name>
    <dbReference type="NCBI Taxonomy" id="1314802"/>
    <lineage>
        <taxon>Eukaryota</taxon>
        <taxon>Fungi</taxon>
        <taxon>Dikarya</taxon>
        <taxon>Ascomycota</taxon>
        <taxon>Pezizomycotina</taxon>
        <taxon>Dothideomycetes</taxon>
        <taxon>Pleosporomycetidae</taxon>
        <taxon>Pleosporales</taxon>
        <taxon>Melanommataceae</taxon>
        <taxon>Melanomma</taxon>
    </lineage>
</organism>
<dbReference type="AlphaFoldDB" id="A0A6A6XY02"/>
<proteinExistence type="predicted"/>
<keyword evidence="3" id="KW-1185">Reference proteome</keyword>
<feature type="transmembrane region" description="Helical" evidence="1">
    <location>
        <begin position="21"/>
        <end position="39"/>
    </location>
</feature>
<evidence type="ECO:0000313" key="2">
    <source>
        <dbReference type="EMBL" id="KAF2800487.1"/>
    </source>
</evidence>
<sequence>MPMPIKPGIRASRMTPSRERFLEPTSLVFFLGCAVYIYLDARHSFFPRCKEQGRTRSSWDYGILTGALLAVGPCSIDLWSCGCSLIYPRSIACAWAIRGRQCLSERRFIYVRHAGSHSFFIVKGGDLYAT</sequence>
<keyword evidence="1" id="KW-0472">Membrane</keyword>
<keyword evidence="1" id="KW-0812">Transmembrane</keyword>
<name>A0A6A6XY02_9PLEO</name>
<dbReference type="Proteomes" id="UP000799757">
    <property type="component" value="Unassembled WGS sequence"/>
</dbReference>